<organism evidence="2 3">
    <name type="scientific">Mycobacterium branderi</name>
    <dbReference type="NCBI Taxonomy" id="43348"/>
    <lineage>
        <taxon>Bacteria</taxon>
        <taxon>Bacillati</taxon>
        <taxon>Actinomycetota</taxon>
        <taxon>Actinomycetes</taxon>
        <taxon>Mycobacteriales</taxon>
        <taxon>Mycobacteriaceae</taxon>
        <taxon>Mycobacterium</taxon>
    </lineage>
</organism>
<reference evidence="1" key="3">
    <citation type="submission" date="2020-02" db="EMBL/GenBank/DDBJ databases">
        <authorList>
            <person name="Matsumoto Y."/>
            <person name="Kinjo T."/>
            <person name="Motooka D."/>
            <person name="Nabeya D."/>
            <person name="Jung N."/>
            <person name="Uechi K."/>
            <person name="Horii T."/>
            <person name="Iida T."/>
            <person name="Fujita J."/>
            <person name="Nakamura S."/>
        </authorList>
    </citation>
    <scope>NUCLEOTIDE SEQUENCE</scope>
    <source>
        <strain evidence="1">JCM 12687</strain>
        <plasmid evidence="1">pJCM12687</plasmid>
    </source>
</reference>
<dbReference type="EMBL" id="AP022607">
    <property type="protein sequence ID" value="BBZ15561.1"/>
    <property type="molecule type" value="Genomic_DNA"/>
</dbReference>
<evidence type="ECO:0000313" key="2">
    <source>
        <dbReference type="EMBL" id="ORA40254.1"/>
    </source>
</evidence>
<dbReference type="AlphaFoldDB" id="A0A7I7WG86"/>
<dbReference type="SUPFAM" id="SSF54637">
    <property type="entry name" value="Thioesterase/thiol ester dehydrase-isomerase"/>
    <property type="match status" value="2"/>
</dbReference>
<protein>
    <recommendedName>
        <fullName evidence="5">Thioesterase</fullName>
    </recommendedName>
</protein>
<accession>A0A7I7WG86</accession>
<keyword evidence="4" id="KW-1185">Reference proteome</keyword>
<evidence type="ECO:0000313" key="1">
    <source>
        <dbReference type="EMBL" id="BBZ15561.1"/>
    </source>
</evidence>
<dbReference type="Proteomes" id="UP000192441">
    <property type="component" value="Unassembled WGS sequence"/>
</dbReference>
<dbReference type="Gene3D" id="3.10.129.10">
    <property type="entry name" value="Hotdog Thioesterase"/>
    <property type="match status" value="2"/>
</dbReference>
<sequence length="283" mass="30589">MTNAGTRREAASPYGEWDASLDALMTYRYLGSKPRWIDRTHADNQIRLRPDLRTPAGAVLAAPLAIAMLDTAGINIDRIWILALTQIDVQILDPAIDAGAVSVSGQVIREARSQVFTEARIYDAETRDRAIGFGTANWSVIAPTPEGHVYPEPGDGVEDTAYLPPLWQAYTGRRRPDGLLEIPGLRPEIGTERLHHGPMLVITETAALQAAAAELGTEALVIEHLSLTIVAPGRSGPFVATPVFVGVHSSTAGCRVELRDQGRDNRLVAAAFVRMRAVAETPC</sequence>
<dbReference type="RefSeq" id="WP_083130641.1">
    <property type="nucleotide sequence ID" value="NZ_AP022607.1"/>
</dbReference>
<dbReference type="OrthoDB" id="4707943at2"/>
<keyword evidence="1" id="KW-0614">Plasmid</keyword>
<dbReference type="EMBL" id="MVHM01000002">
    <property type="protein sequence ID" value="ORA40254.1"/>
    <property type="molecule type" value="Genomic_DNA"/>
</dbReference>
<reference evidence="2 3" key="1">
    <citation type="submission" date="2016-12" db="EMBL/GenBank/DDBJ databases">
        <title>The new phylogeny of genus Mycobacterium.</title>
        <authorList>
            <person name="Tortoli E."/>
            <person name="Trovato A."/>
            <person name="Cirillo D.M."/>
        </authorList>
    </citation>
    <scope>NUCLEOTIDE SEQUENCE [LARGE SCALE GENOMIC DNA]</scope>
    <source>
        <strain evidence="2 3">DSM 44624</strain>
    </source>
</reference>
<gene>
    <name evidence="2" type="ORF">BST20_06775</name>
    <name evidence="1" type="ORF">MBRA_57560</name>
</gene>
<evidence type="ECO:0008006" key="5">
    <source>
        <dbReference type="Google" id="ProtNLM"/>
    </source>
</evidence>
<geneLocation type="plasmid" evidence="1 4">
    <name>pJCM12687</name>
</geneLocation>
<reference evidence="1 4" key="2">
    <citation type="journal article" date="2019" name="Emerg. Microbes Infect.">
        <title>Comprehensive subspecies identification of 175 nontuberculous mycobacteria species based on 7547 genomic profiles.</title>
        <authorList>
            <person name="Matsumoto Y."/>
            <person name="Kinjo T."/>
            <person name="Motooka D."/>
            <person name="Nabeya D."/>
            <person name="Jung N."/>
            <person name="Uechi K."/>
            <person name="Horii T."/>
            <person name="Iida T."/>
            <person name="Fujita J."/>
            <person name="Nakamura S."/>
        </authorList>
    </citation>
    <scope>NUCLEOTIDE SEQUENCE [LARGE SCALE GENOMIC DNA]</scope>
    <source>
        <strain evidence="1 4">JCM 12687</strain>
        <plasmid evidence="1">pJCM12687</plasmid>
    </source>
</reference>
<evidence type="ECO:0000313" key="3">
    <source>
        <dbReference type="Proteomes" id="UP000192441"/>
    </source>
</evidence>
<name>A0A7I7WG86_9MYCO</name>
<evidence type="ECO:0000313" key="4">
    <source>
        <dbReference type="Proteomes" id="UP000467379"/>
    </source>
</evidence>
<dbReference type="Proteomes" id="UP000467379">
    <property type="component" value="Plasmid pJCM12687"/>
</dbReference>
<proteinExistence type="predicted"/>
<dbReference type="InterPro" id="IPR029069">
    <property type="entry name" value="HotDog_dom_sf"/>
</dbReference>